<keyword evidence="6" id="KW-0408">Iron</keyword>
<dbReference type="EMBL" id="JAVDRL010000015">
    <property type="protein sequence ID" value="MDR6533834.1"/>
    <property type="molecule type" value="Genomic_DNA"/>
</dbReference>
<dbReference type="PANTHER" id="PTHR32552">
    <property type="entry name" value="FERRICHROME IRON RECEPTOR-RELATED"/>
    <property type="match status" value="1"/>
</dbReference>
<gene>
    <name evidence="16" type="ORF">J2800_004604</name>
</gene>
<keyword evidence="7" id="KW-0406">Ion transport</keyword>
<dbReference type="PROSITE" id="PS52016">
    <property type="entry name" value="TONB_DEPENDENT_REC_3"/>
    <property type="match status" value="1"/>
</dbReference>
<evidence type="ECO:0000256" key="10">
    <source>
        <dbReference type="ARBA" id="ARBA00023237"/>
    </source>
</evidence>
<keyword evidence="10 11" id="KW-0998">Cell outer membrane</keyword>
<evidence type="ECO:0000256" key="12">
    <source>
        <dbReference type="RuleBase" id="RU003357"/>
    </source>
</evidence>
<comment type="subcellular location">
    <subcellularLocation>
        <location evidence="1 11">Cell outer membrane</location>
        <topology evidence="1 11">Multi-pass membrane protein</topology>
    </subcellularLocation>
</comment>
<feature type="signal peptide" evidence="13">
    <location>
        <begin position="1"/>
        <end position="31"/>
    </location>
</feature>
<evidence type="ECO:0000259" key="14">
    <source>
        <dbReference type="Pfam" id="PF00593"/>
    </source>
</evidence>
<evidence type="ECO:0000256" key="11">
    <source>
        <dbReference type="PROSITE-ProRule" id="PRU01360"/>
    </source>
</evidence>
<evidence type="ECO:0000256" key="4">
    <source>
        <dbReference type="ARBA" id="ARBA00022496"/>
    </source>
</evidence>
<comment type="similarity">
    <text evidence="11 12">Belongs to the TonB-dependent receptor family.</text>
</comment>
<evidence type="ECO:0000256" key="2">
    <source>
        <dbReference type="ARBA" id="ARBA00022448"/>
    </source>
</evidence>
<protein>
    <submittedName>
        <fullName evidence="16">Outer membrane receptor protein involved in Fe transport</fullName>
    </submittedName>
</protein>
<evidence type="ECO:0000313" key="16">
    <source>
        <dbReference type="EMBL" id="MDR6533834.1"/>
    </source>
</evidence>
<evidence type="ECO:0000256" key="1">
    <source>
        <dbReference type="ARBA" id="ARBA00004571"/>
    </source>
</evidence>
<evidence type="ECO:0000256" key="13">
    <source>
        <dbReference type="SAM" id="SignalP"/>
    </source>
</evidence>
<sequence length="796" mass="86526">MTSTTRNKTALSKGGLLTTALLASTMLTAVAAQAQAQTAPQGAVALDEVVVTAQKRSENLQDVPVSIQALGQAKLDQLHVASFTDYVKYLPSISFQTTSPGFSNVYFRGVASGGDGNHSGSLPSVGVYLDEQPVTTIQGALDIHIYDIARVEALSGPQGTLYGASSQAGTLRIITNKPSTAGFSAGYDLEANTIAHGDQGYTAEGFVNQPLSDKVAVRLVGWAEHQGGYIDNVAGSRTYPTSGITVTNADRVKKDYNDVDLYGGRAAMKIEAGDNWVITPQVMGQIEKVGGVFAEDRSLGALKVAHYYPENSKDKWWQAAMTVEGKVSNLDVVYAGSYLDRDVDTRQDYTDYSFFYDTLAGYGAYWTDDAGNPVDPSQYIIGHDAYMKASHELRVSTPQENRFRVVGGLFYQRQTHGITQNYRIDDIGDSISVPGYPGTIWLTKQKRIDRDSAAFGEVAFDITDKLTVTGGIRFFKSDNSLKGFYGYGAGYGSTGEKACFTGPEIEGSPCTNLDKRVKEKGDSKKINLTYKIDPDKLVYVTYSEGFRPGGINRRGTLPPYQSDFLKNYEFGWKTTWADNRFRWNGAVFHETWNDFQFSIVGANGLTEIKNAVSAEINGAETDFSFAVMHGLTLNGAATYIDAKLKGTYCGKVDPATGQPITDCPVDLDEYPERAPDGQSLPVTPKFKANLNARYEFDLGGYDAFVQGGIVGQSGAWADLRTYAREVLGKQAGYITTDLSAGLGRDSWTFSAYVVNLNDSRASLTRSTECVESVCGAEVYSVPLRPRTIGVKFGQKF</sequence>
<keyword evidence="4" id="KW-0410">Iron transport</keyword>
<dbReference type="Proteomes" id="UP001262754">
    <property type="component" value="Unassembled WGS sequence"/>
</dbReference>
<keyword evidence="9 11" id="KW-0472">Membrane</keyword>
<evidence type="ECO:0000256" key="7">
    <source>
        <dbReference type="ARBA" id="ARBA00023065"/>
    </source>
</evidence>
<evidence type="ECO:0000256" key="9">
    <source>
        <dbReference type="ARBA" id="ARBA00023136"/>
    </source>
</evidence>
<keyword evidence="17" id="KW-1185">Reference proteome</keyword>
<keyword evidence="2 11" id="KW-0813">Transport</keyword>
<dbReference type="InterPro" id="IPR039426">
    <property type="entry name" value="TonB-dep_rcpt-like"/>
</dbReference>
<dbReference type="Gene3D" id="2.40.170.20">
    <property type="entry name" value="TonB-dependent receptor, beta-barrel domain"/>
    <property type="match status" value="1"/>
</dbReference>
<evidence type="ECO:0000256" key="5">
    <source>
        <dbReference type="ARBA" id="ARBA00022692"/>
    </source>
</evidence>
<dbReference type="InterPro" id="IPR012910">
    <property type="entry name" value="Plug_dom"/>
</dbReference>
<dbReference type="RefSeq" id="WP_056761251.1">
    <property type="nucleotide sequence ID" value="NZ_JAVDRL010000015.1"/>
</dbReference>
<organism evidence="16 17">
    <name type="scientific">Caulobacter rhizosphaerae</name>
    <dbReference type="NCBI Taxonomy" id="2010972"/>
    <lineage>
        <taxon>Bacteria</taxon>
        <taxon>Pseudomonadati</taxon>
        <taxon>Pseudomonadota</taxon>
        <taxon>Alphaproteobacteria</taxon>
        <taxon>Caulobacterales</taxon>
        <taxon>Caulobacteraceae</taxon>
        <taxon>Caulobacter</taxon>
    </lineage>
</organism>
<keyword evidence="5 11" id="KW-0812">Transmembrane</keyword>
<dbReference type="Pfam" id="PF00593">
    <property type="entry name" value="TonB_dep_Rec_b-barrel"/>
    <property type="match status" value="1"/>
</dbReference>
<dbReference type="SUPFAM" id="SSF56935">
    <property type="entry name" value="Porins"/>
    <property type="match status" value="1"/>
</dbReference>
<feature type="domain" description="TonB-dependent receptor plug" evidence="15">
    <location>
        <begin position="60"/>
        <end position="170"/>
    </location>
</feature>
<evidence type="ECO:0000256" key="6">
    <source>
        <dbReference type="ARBA" id="ARBA00023004"/>
    </source>
</evidence>
<evidence type="ECO:0000259" key="15">
    <source>
        <dbReference type="Pfam" id="PF07715"/>
    </source>
</evidence>
<dbReference type="InterPro" id="IPR036942">
    <property type="entry name" value="Beta-barrel_TonB_sf"/>
</dbReference>
<keyword evidence="16" id="KW-0675">Receptor</keyword>
<evidence type="ECO:0000313" key="17">
    <source>
        <dbReference type="Proteomes" id="UP001262754"/>
    </source>
</evidence>
<keyword evidence="8 12" id="KW-0798">TonB box</keyword>
<dbReference type="InterPro" id="IPR000531">
    <property type="entry name" value="Beta-barrel_TonB"/>
</dbReference>
<accession>A0ABU1N5Y9</accession>
<dbReference type="Pfam" id="PF07715">
    <property type="entry name" value="Plug"/>
    <property type="match status" value="1"/>
</dbReference>
<comment type="caution">
    <text evidence="16">The sequence shown here is derived from an EMBL/GenBank/DDBJ whole genome shotgun (WGS) entry which is preliminary data.</text>
</comment>
<dbReference type="PANTHER" id="PTHR32552:SF81">
    <property type="entry name" value="TONB-DEPENDENT OUTER MEMBRANE RECEPTOR"/>
    <property type="match status" value="1"/>
</dbReference>
<evidence type="ECO:0000256" key="3">
    <source>
        <dbReference type="ARBA" id="ARBA00022452"/>
    </source>
</evidence>
<reference evidence="16 17" key="1">
    <citation type="submission" date="2023-07" db="EMBL/GenBank/DDBJ databases">
        <title>Sorghum-associated microbial communities from plants grown in Nebraska, USA.</title>
        <authorList>
            <person name="Schachtman D."/>
        </authorList>
    </citation>
    <scope>NUCLEOTIDE SEQUENCE [LARGE SCALE GENOMIC DNA]</scope>
    <source>
        <strain evidence="16 17">DS2154</strain>
    </source>
</reference>
<name>A0ABU1N5Y9_9CAUL</name>
<feature type="chain" id="PRO_5045371015" evidence="13">
    <location>
        <begin position="32"/>
        <end position="796"/>
    </location>
</feature>
<evidence type="ECO:0000256" key="8">
    <source>
        <dbReference type="ARBA" id="ARBA00023077"/>
    </source>
</evidence>
<feature type="domain" description="TonB-dependent receptor-like beta-barrel" evidence="14">
    <location>
        <begin position="327"/>
        <end position="756"/>
    </location>
</feature>
<keyword evidence="13" id="KW-0732">Signal</keyword>
<keyword evidence="3 11" id="KW-1134">Transmembrane beta strand</keyword>
<proteinExistence type="inferred from homology"/>